<dbReference type="InterPro" id="IPR058245">
    <property type="entry name" value="NreC/VraR/RcsB-like_REC"/>
</dbReference>
<proteinExistence type="predicted"/>
<dbReference type="SMART" id="SM00448">
    <property type="entry name" value="REC"/>
    <property type="match status" value="1"/>
</dbReference>
<dbReference type="Pfam" id="PF00196">
    <property type="entry name" value="GerE"/>
    <property type="match status" value="1"/>
</dbReference>
<evidence type="ECO:0000313" key="9">
    <source>
        <dbReference type="Proteomes" id="UP000828924"/>
    </source>
</evidence>
<evidence type="ECO:0000256" key="3">
    <source>
        <dbReference type="ARBA" id="ARBA00023125"/>
    </source>
</evidence>
<organism evidence="8 9">
    <name type="scientific">Streptomyces formicae</name>
    <dbReference type="NCBI Taxonomy" id="1616117"/>
    <lineage>
        <taxon>Bacteria</taxon>
        <taxon>Bacillati</taxon>
        <taxon>Actinomycetota</taxon>
        <taxon>Actinomycetes</taxon>
        <taxon>Kitasatosporales</taxon>
        <taxon>Streptomycetaceae</taxon>
        <taxon>Streptomyces</taxon>
    </lineage>
</organism>
<dbReference type="PANTHER" id="PTHR43214">
    <property type="entry name" value="TWO-COMPONENT RESPONSE REGULATOR"/>
    <property type="match status" value="1"/>
</dbReference>
<keyword evidence="1 5" id="KW-0597">Phosphoprotein</keyword>
<dbReference type="EMBL" id="CP071872">
    <property type="protein sequence ID" value="UNM14550.1"/>
    <property type="molecule type" value="Genomic_DNA"/>
</dbReference>
<evidence type="ECO:0000313" key="8">
    <source>
        <dbReference type="EMBL" id="UNM14550.1"/>
    </source>
</evidence>
<dbReference type="CDD" id="cd06170">
    <property type="entry name" value="LuxR_C_like"/>
    <property type="match status" value="1"/>
</dbReference>
<reference evidence="8 9" key="1">
    <citation type="submission" date="2021-03" db="EMBL/GenBank/DDBJ databases">
        <title>Complete genome of Streptomyces formicae strain 1H-GS9 (DSM 100524).</title>
        <authorList>
            <person name="Atanasov K.E."/>
            <person name="Altabella T."/>
            <person name="Ferrer A."/>
        </authorList>
    </citation>
    <scope>NUCLEOTIDE SEQUENCE [LARGE SCALE GENOMIC DNA]</scope>
    <source>
        <strain evidence="8 9">1H-GS9</strain>
    </source>
</reference>
<dbReference type="Pfam" id="PF00072">
    <property type="entry name" value="Response_reg"/>
    <property type="match status" value="1"/>
</dbReference>
<gene>
    <name evidence="8" type="ORF">J4032_26545</name>
</gene>
<dbReference type="PROSITE" id="PS50043">
    <property type="entry name" value="HTH_LUXR_2"/>
    <property type="match status" value="1"/>
</dbReference>
<dbReference type="PROSITE" id="PS50110">
    <property type="entry name" value="RESPONSE_REGULATORY"/>
    <property type="match status" value="1"/>
</dbReference>
<keyword evidence="4" id="KW-0804">Transcription</keyword>
<evidence type="ECO:0000256" key="2">
    <source>
        <dbReference type="ARBA" id="ARBA00023015"/>
    </source>
</evidence>
<dbReference type="CDD" id="cd17535">
    <property type="entry name" value="REC_NarL-like"/>
    <property type="match status" value="1"/>
</dbReference>
<dbReference type="Gene3D" id="3.40.50.2300">
    <property type="match status" value="1"/>
</dbReference>
<dbReference type="SUPFAM" id="SSF46894">
    <property type="entry name" value="C-terminal effector domain of the bipartite response regulators"/>
    <property type="match status" value="1"/>
</dbReference>
<dbReference type="InterPro" id="IPR011006">
    <property type="entry name" value="CheY-like_superfamily"/>
</dbReference>
<evidence type="ECO:0000259" key="6">
    <source>
        <dbReference type="PROSITE" id="PS50043"/>
    </source>
</evidence>
<protein>
    <submittedName>
        <fullName evidence="8">Response regulator transcription factor</fullName>
    </submittedName>
</protein>
<dbReference type="PRINTS" id="PR00038">
    <property type="entry name" value="HTHLUXR"/>
</dbReference>
<dbReference type="InterPro" id="IPR039420">
    <property type="entry name" value="WalR-like"/>
</dbReference>
<dbReference type="PROSITE" id="PS00622">
    <property type="entry name" value="HTH_LUXR_1"/>
    <property type="match status" value="1"/>
</dbReference>
<evidence type="ECO:0000256" key="4">
    <source>
        <dbReference type="ARBA" id="ARBA00023163"/>
    </source>
</evidence>
<evidence type="ECO:0000256" key="5">
    <source>
        <dbReference type="PROSITE-ProRule" id="PRU00169"/>
    </source>
</evidence>
<dbReference type="InterPro" id="IPR016032">
    <property type="entry name" value="Sig_transdc_resp-reg_C-effctor"/>
</dbReference>
<dbReference type="SMART" id="SM00421">
    <property type="entry name" value="HTH_LUXR"/>
    <property type="match status" value="1"/>
</dbReference>
<dbReference type="Proteomes" id="UP000828924">
    <property type="component" value="Chromosome"/>
</dbReference>
<evidence type="ECO:0000259" key="7">
    <source>
        <dbReference type="PROSITE" id="PS50110"/>
    </source>
</evidence>
<name>A0ABY3WSA6_9ACTN</name>
<keyword evidence="3" id="KW-0238">DNA-binding</keyword>
<dbReference type="InterPro" id="IPR000792">
    <property type="entry name" value="Tscrpt_reg_LuxR_C"/>
</dbReference>
<dbReference type="SUPFAM" id="SSF52172">
    <property type="entry name" value="CheY-like"/>
    <property type="match status" value="1"/>
</dbReference>
<dbReference type="InterPro" id="IPR001789">
    <property type="entry name" value="Sig_transdc_resp-reg_receiver"/>
</dbReference>
<dbReference type="PANTHER" id="PTHR43214:SF24">
    <property type="entry name" value="TRANSCRIPTIONAL REGULATORY PROTEIN NARL-RELATED"/>
    <property type="match status" value="1"/>
</dbReference>
<feature type="modified residue" description="4-aspartylphosphate" evidence="5">
    <location>
        <position position="54"/>
    </location>
</feature>
<accession>A0ABY3WSA6</accession>
<feature type="domain" description="Response regulatory" evidence="7">
    <location>
        <begin position="3"/>
        <end position="119"/>
    </location>
</feature>
<feature type="domain" description="HTH luxR-type" evidence="6">
    <location>
        <begin position="148"/>
        <end position="213"/>
    </location>
</feature>
<keyword evidence="9" id="KW-1185">Reference proteome</keyword>
<sequence length="216" mass="23668">MVQVMVVDDSEIVRRGLSDVIESCDDLHVVAEAWDGRSAVDAARRYSPDVALVDIRMPGMDGIKATQELHSLPFPPRVIILTTFSEDEYVDEAVRAGAVGFLLKETPPQELIRAVRDVAQGKATLDPAVTRRVLTTLARQSPSLTPREKSALESLNERELEVLRLVGRGLSNAEIGKSVYVTEGTVKAQVSRLLTKLGLSNRVQAARLAYRAGLEH</sequence>
<evidence type="ECO:0000256" key="1">
    <source>
        <dbReference type="ARBA" id="ARBA00022553"/>
    </source>
</evidence>
<keyword evidence="2" id="KW-0805">Transcription regulation</keyword>